<dbReference type="KEGG" id="saq:Sare_3769"/>
<dbReference type="Gene3D" id="3.40.50.300">
    <property type="entry name" value="P-loop containing nucleotide triphosphate hydrolases"/>
    <property type="match status" value="1"/>
</dbReference>
<gene>
    <name evidence="2" type="ordered locus">Sare_3718</name>
    <name evidence="3" type="ordered locus">Sare_3769</name>
</gene>
<protein>
    <submittedName>
        <fullName evidence="2">Phage-related terminase</fullName>
    </submittedName>
</protein>
<name>A8LZZ7_SALAI</name>
<dbReference type="InterPro" id="IPR027417">
    <property type="entry name" value="P-loop_NTPase"/>
</dbReference>
<evidence type="ECO:0000313" key="2">
    <source>
        <dbReference type="EMBL" id="ABV99511.1"/>
    </source>
</evidence>
<dbReference type="eggNOG" id="COG4626">
    <property type="taxonomic scope" value="Bacteria"/>
</dbReference>
<accession>A8LZZ7</accession>
<dbReference type="EMBL" id="CP000850">
    <property type="protein sequence ID" value="ABV99511.1"/>
    <property type="molecule type" value="Genomic_DNA"/>
</dbReference>
<organism evidence="2">
    <name type="scientific">Salinispora arenicola (strain CNS-205)</name>
    <dbReference type="NCBI Taxonomy" id="391037"/>
    <lineage>
        <taxon>Bacteria</taxon>
        <taxon>Bacillati</taxon>
        <taxon>Actinomycetota</taxon>
        <taxon>Actinomycetes</taxon>
        <taxon>Micromonosporales</taxon>
        <taxon>Micromonosporaceae</taxon>
        <taxon>Salinispora</taxon>
    </lineage>
</organism>
<sequence>MPQGAAGSWGPEAVDLAATVGVRLDEGQAAIIHDGLARGADGKWLASEVADLEPRQNGKGVDLEVRALAGLLLVKEPLIVWTAHEFKTAHQGFVRMRGYFDNFDHLRKRVRTIRSSTHSTEIILKTGQTLAFLARSGGSGRGFAGVSPLFLDEAFALTAEQVAAIVYATSAAANPQVWYMSSAPLGGSEVLREVVTRGRRGTRGLVYYEWSASGRYDDLFTLVEANKALSDEAEDTTEGRALRGRLFAAVAEANRAFGVRIFESSILREVRATGVAQFLRERLGVYSELETGAAIDQATWRQLADPESRREGVVAIAVDIAPERDWAAIGLYGHRADGLGHLQLVYYGPVAGLVDKIAEFRSALDPVAVGMARGTHASLREDLRARGIERPEDRDEDKEPRRGDLVVLGGADMAAACGQMLDATRQADLRYVPAAQLDAAVATAKTRRTGDAVAWARQDRAVDITGLVAVTEARWAYYARADVGTSKRQDPVGVW</sequence>
<reference evidence="2" key="1">
    <citation type="submission" date="2007-10" db="EMBL/GenBank/DDBJ databases">
        <title>Complete sequence of Salinispora arenicola CNS-205.</title>
        <authorList>
            <consortium name="US DOE Joint Genome Institute"/>
            <person name="Copeland A."/>
            <person name="Lucas S."/>
            <person name="Lapidus A."/>
            <person name="Barry K."/>
            <person name="Glavina del Rio T."/>
            <person name="Dalin E."/>
            <person name="Tice H."/>
            <person name="Pitluck S."/>
            <person name="Foster B."/>
            <person name="Schmutz J."/>
            <person name="Larimer F."/>
            <person name="Land M."/>
            <person name="Hauser L."/>
            <person name="Kyrpides N."/>
            <person name="Ivanova N."/>
            <person name="Jensen P.R."/>
            <person name="Moore B.S."/>
            <person name="Penn K."/>
            <person name="Jenkins C."/>
            <person name="Udwary D."/>
            <person name="Xiang L."/>
            <person name="Gontang E."/>
            <person name="Richardson P."/>
        </authorList>
    </citation>
    <scope>NUCLEOTIDE SEQUENCE [LARGE SCALE GENOMIC DNA]</scope>
    <source>
        <strain evidence="2">CNS-205</strain>
    </source>
</reference>
<dbReference type="KEGG" id="saq:Sare_3718"/>
<dbReference type="STRING" id="391037.Sare_3718"/>
<evidence type="ECO:0000313" key="3">
    <source>
        <dbReference type="EMBL" id="ABV99562.1"/>
    </source>
</evidence>
<dbReference type="EMBL" id="CP000850">
    <property type="protein sequence ID" value="ABV99562.1"/>
    <property type="molecule type" value="Genomic_DNA"/>
</dbReference>
<dbReference type="HOGENOM" id="CLU_030716_1_0_11"/>
<dbReference type="AlphaFoldDB" id="A8LZZ7"/>
<proteinExistence type="predicted"/>
<dbReference type="PATRIC" id="fig|391037.6.peg.3748"/>
<evidence type="ECO:0000256" key="1">
    <source>
        <dbReference type="SAM" id="MobiDB-lite"/>
    </source>
</evidence>
<feature type="region of interest" description="Disordered" evidence="1">
    <location>
        <begin position="382"/>
        <end position="402"/>
    </location>
</feature>